<evidence type="ECO:0000256" key="1">
    <source>
        <dbReference type="SAM" id="SignalP"/>
    </source>
</evidence>
<keyword evidence="1" id="KW-0732">Signal</keyword>
<feature type="signal peptide" evidence="1">
    <location>
        <begin position="1"/>
        <end position="23"/>
    </location>
</feature>
<dbReference type="AlphaFoldDB" id="A0A0D2MVX9"/>
<dbReference type="RefSeq" id="XP_013903656.1">
    <property type="nucleotide sequence ID" value="XM_014048202.1"/>
</dbReference>
<dbReference type="Proteomes" id="UP000054498">
    <property type="component" value="Unassembled WGS sequence"/>
</dbReference>
<evidence type="ECO:0000313" key="3">
    <source>
        <dbReference type="Proteomes" id="UP000054498"/>
    </source>
</evidence>
<sequence>MARLAVGMLALLAFGCLAHQAAAVNGGSGCQYIDRRELALKLTNNGVPPTPAVYFAFLNQLARTNNWVCKTCGTGTQKVNTAAPVDIGLIAPGFGQCTCASGFGAFSYRIDQTSTTTPLVVANPGKLIQGIGCTKCPTGQKGPNTYDGTTTAAALLIGPYAPASNTWTGTRCTCTVTATGAAC</sequence>
<keyword evidence="3" id="KW-1185">Reference proteome</keyword>
<protein>
    <submittedName>
        <fullName evidence="2">Uncharacterized protein</fullName>
    </submittedName>
</protein>
<reference evidence="2 3" key="1">
    <citation type="journal article" date="2013" name="BMC Genomics">
        <title>Reconstruction of the lipid metabolism for the microalga Monoraphidium neglectum from its genome sequence reveals characteristics suitable for biofuel production.</title>
        <authorList>
            <person name="Bogen C."/>
            <person name="Al-Dilaimi A."/>
            <person name="Albersmeier A."/>
            <person name="Wichmann J."/>
            <person name="Grundmann M."/>
            <person name="Rupp O."/>
            <person name="Lauersen K.J."/>
            <person name="Blifernez-Klassen O."/>
            <person name="Kalinowski J."/>
            <person name="Goesmann A."/>
            <person name="Mussgnug J.H."/>
            <person name="Kruse O."/>
        </authorList>
    </citation>
    <scope>NUCLEOTIDE SEQUENCE [LARGE SCALE GENOMIC DNA]</scope>
    <source>
        <strain evidence="2 3">SAG 48.87</strain>
    </source>
</reference>
<dbReference type="OrthoDB" id="558816at2759"/>
<proteinExistence type="predicted"/>
<dbReference type="GeneID" id="25736196"/>
<organism evidence="2 3">
    <name type="scientific">Monoraphidium neglectum</name>
    <dbReference type="NCBI Taxonomy" id="145388"/>
    <lineage>
        <taxon>Eukaryota</taxon>
        <taxon>Viridiplantae</taxon>
        <taxon>Chlorophyta</taxon>
        <taxon>core chlorophytes</taxon>
        <taxon>Chlorophyceae</taxon>
        <taxon>CS clade</taxon>
        <taxon>Sphaeropleales</taxon>
        <taxon>Selenastraceae</taxon>
        <taxon>Monoraphidium</taxon>
    </lineage>
</organism>
<dbReference type="EMBL" id="KK100631">
    <property type="protein sequence ID" value="KIZ04637.1"/>
    <property type="molecule type" value="Genomic_DNA"/>
</dbReference>
<gene>
    <name evidence="2" type="ORF">MNEG_3318</name>
</gene>
<dbReference type="PROSITE" id="PS51257">
    <property type="entry name" value="PROKAR_LIPOPROTEIN"/>
    <property type="match status" value="1"/>
</dbReference>
<feature type="chain" id="PRO_5002247604" evidence="1">
    <location>
        <begin position="24"/>
        <end position="183"/>
    </location>
</feature>
<name>A0A0D2MVX9_9CHLO</name>
<dbReference type="KEGG" id="mng:MNEG_3318"/>
<evidence type="ECO:0000313" key="2">
    <source>
        <dbReference type="EMBL" id="KIZ04637.1"/>
    </source>
</evidence>
<accession>A0A0D2MVX9</accession>